<feature type="compositionally biased region" description="Low complexity" evidence="2">
    <location>
        <begin position="202"/>
        <end position="213"/>
    </location>
</feature>
<organism evidence="4 5">
    <name type="scientific">Cuscuta epithymum</name>
    <dbReference type="NCBI Taxonomy" id="186058"/>
    <lineage>
        <taxon>Eukaryota</taxon>
        <taxon>Viridiplantae</taxon>
        <taxon>Streptophyta</taxon>
        <taxon>Embryophyta</taxon>
        <taxon>Tracheophyta</taxon>
        <taxon>Spermatophyta</taxon>
        <taxon>Magnoliopsida</taxon>
        <taxon>eudicotyledons</taxon>
        <taxon>Gunneridae</taxon>
        <taxon>Pentapetalae</taxon>
        <taxon>asterids</taxon>
        <taxon>lamiids</taxon>
        <taxon>Solanales</taxon>
        <taxon>Convolvulaceae</taxon>
        <taxon>Cuscuteae</taxon>
        <taxon>Cuscuta</taxon>
        <taxon>Cuscuta subgen. Cuscuta</taxon>
    </lineage>
</organism>
<dbReference type="InterPro" id="IPR001878">
    <property type="entry name" value="Znf_CCHC"/>
</dbReference>
<dbReference type="PANTHER" id="PTHR31286">
    <property type="entry name" value="GLYCINE-RICH CELL WALL STRUCTURAL PROTEIN 1.8-LIKE"/>
    <property type="match status" value="1"/>
</dbReference>
<gene>
    <name evidence="4" type="ORF">CEPIT_LOCUS11461</name>
</gene>
<dbReference type="InterPro" id="IPR025836">
    <property type="entry name" value="Zn_knuckle_CX2CX4HX4C"/>
</dbReference>
<reference evidence="4" key="1">
    <citation type="submission" date="2022-07" db="EMBL/GenBank/DDBJ databases">
        <authorList>
            <person name="Macas J."/>
            <person name="Novak P."/>
            <person name="Neumann P."/>
        </authorList>
    </citation>
    <scope>NUCLEOTIDE SEQUENCE</scope>
</reference>
<dbReference type="GO" id="GO:0008270">
    <property type="term" value="F:zinc ion binding"/>
    <property type="evidence" value="ECO:0007669"/>
    <property type="project" value="UniProtKB-KW"/>
</dbReference>
<keyword evidence="5" id="KW-1185">Reference proteome</keyword>
<evidence type="ECO:0000256" key="1">
    <source>
        <dbReference type="PROSITE-ProRule" id="PRU00047"/>
    </source>
</evidence>
<sequence length="268" mass="30071">MFTFYHPIDMKHVLEDGPWIFEQNLLVLRALQPGDVPLLVPLNEAEFWIQVHDIPYDFMNLGVARRIGNFVGKFVNWEKPQFDKKWKLYMRVRACLDVGQPLKIGTTLRKGQGEGHWVDFKYEKLPSFCFSCGIIGHSDRYCPLAYEKKSTDTTRPYGVGLRARGGGKARLEGGNKWIISDEPRKDTRVIGVEEGSSGTGKKGWNNPSSSNKKSGGEEAEEAAMADKNGEPKRRRTWEETGGAGAEGETMVLDPKNGEEAGSEARQTF</sequence>
<dbReference type="PANTHER" id="PTHR31286:SF153">
    <property type="entry name" value="DUF4283 DOMAIN PROTEIN"/>
    <property type="match status" value="1"/>
</dbReference>
<keyword evidence="1" id="KW-0479">Metal-binding</keyword>
<feature type="region of interest" description="Disordered" evidence="2">
    <location>
        <begin position="188"/>
        <end position="268"/>
    </location>
</feature>
<keyword evidence="1" id="KW-0863">Zinc-finger</keyword>
<keyword evidence="1" id="KW-0862">Zinc</keyword>
<feature type="domain" description="CCHC-type" evidence="3">
    <location>
        <begin position="129"/>
        <end position="143"/>
    </location>
</feature>
<dbReference type="GO" id="GO:0003676">
    <property type="term" value="F:nucleic acid binding"/>
    <property type="evidence" value="ECO:0007669"/>
    <property type="project" value="InterPro"/>
</dbReference>
<name>A0AAV0D2U1_9ASTE</name>
<evidence type="ECO:0000259" key="3">
    <source>
        <dbReference type="PROSITE" id="PS50158"/>
    </source>
</evidence>
<comment type="caution">
    <text evidence="4">The sequence shown here is derived from an EMBL/GenBank/DDBJ whole genome shotgun (WGS) entry which is preliminary data.</text>
</comment>
<accession>A0AAV0D2U1</accession>
<protein>
    <recommendedName>
        <fullName evidence="3">CCHC-type domain-containing protein</fullName>
    </recommendedName>
</protein>
<proteinExistence type="predicted"/>
<dbReference type="Pfam" id="PF14392">
    <property type="entry name" value="zf-CCHC_4"/>
    <property type="match status" value="1"/>
</dbReference>
<dbReference type="InterPro" id="IPR040256">
    <property type="entry name" value="At4g02000-like"/>
</dbReference>
<evidence type="ECO:0000313" key="4">
    <source>
        <dbReference type="EMBL" id="CAH9090917.1"/>
    </source>
</evidence>
<dbReference type="PROSITE" id="PS50158">
    <property type="entry name" value="ZF_CCHC"/>
    <property type="match status" value="1"/>
</dbReference>
<dbReference type="Proteomes" id="UP001152523">
    <property type="component" value="Unassembled WGS sequence"/>
</dbReference>
<dbReference type="AlphaFoldDB" id="A0AAV0D2U1"/>
<dbReference type="EMBL" id="CAMAPF010000066">
    <property type="protein sequence ID" value="CAH9090917.1"/>
    <property type="molecule type" value="Genomic_DNA"/>
</dbReference>
<evidence type="ECO:0000313" key="5">
    <source>
        <dbReference type="Proteomes" id="UP001152523"/>
    </source>
</evidence>
<evidence type="ECO:0000256" key="2">
    <source>
        <dbReference type="SAM" id="MobiDB-lite"/>
    </source>
</evidence>